<dbReference type="GeneID" id="22276594"/>
<reference evidence="1 2" key="1">
    <citation type="journal article" date="2014" name="PLoS ONE">
        <title>Improving the Safety of Staphylococcus aureus Polyvalent Phages by Their Production on a Staphylococcus xylosus Strain.</title>
        <authorList>
            <person name="El Haddad L."/>
            <person name="Ben Abdallah N."/>
            <person name="Plante P.L."/>
            <person name="Dumaresq J."/>
            <person name="Katsarava R."/>
            <person name="Labrie S."/>
            <person name="Corbeil J."/>
            <person name="St-Gelais D."/>
            <person name="Moineau S."/>
        </authorList>
    </citation>
    <scope>NUCLEOTIDE SEQUENCE [LARGE SCALE GENOMIC DNA]</scope>
</reference>
<evidence type="ECO:0008006" key="3">
    <source>
        <dbReference type="Google" id="ProtNLM"/>
    </source>
</evidence>
<accession>A0A075BEU6</accession>
<organism evidence="1 2">
    <name type="scientific">Staphylococcus phage Team1</name>
    <dbReference type="NCBI Taxonomy" id="1262512"/>
    <lineage>
        <taxon>Viruses</taxon>
        <taxon>Duplodnaviria</taxon>
        <taxon>Heunggongvirae</taxon>
        <taxon>Uroviricota</taxon>
        <taxon>Caudoviricetes</taxon>
        <taxon>Herelleviridae</taxon>
        <taxon>Twortvirinae</taxon>
        <taxon>Kayvirus</taxon>
        <taxon>Kayvirus G1</taxon>
    </lineage>
</organism>
<dbReference type="EMBL" id="KC012913">
    <property type="protein sequence ID" value="AFX93448.1"/>
    <property type="molecule type" value="Genomic_DNA"/>
</dbReference>
<protein>
    <recommendedName>
        <fullName evidence="3">MbpZ</fullName>
    </recommendedName>
</protein>
<dbReference type="RefSeq" id="YP_009098331.1">
    <property type="nucleotide sequence ID" value="NC_025417.1"/>
</dbReference>
<dbReference type="Proteomes" id="UP000028568">
    <property type="component" value="Segment"/>
</dbReference>
<proteinExistence type="predicted"/>
<sequence>MKHFILILGIVILVIALGIVLPAWILQLVLSAFGVKVSIWVCIGIFILISAIGSMFSRN</sequence>
<evidence type="ECO:0000313" key="2">
    <source>
        <dbReference type="Proteomes" id="UP000028568"/>
    </source>
</evidence>
<name>A0A075BEU6_9CAUD</name>
<dbReference type="KEGG" id="vg:22276594"/>
<evidence type="ECO:0000313" key="1">
    <source>
        <dbReference type="EMBL" id="AFX93448.1"/>
    </source>
</evidence>